<protein>
    <recommendedName>
        <fullName evidence="2">Laminin G domain-containing protein</fullName>
    </recommendedName>
</protein>
<proteinExistence type="predicted"/>
<dbReference type="InterPro" id="IPR013320">
    <property type="entry name" value="ConA-like_dom_sf"/>
</dbReference>
<comment type="caution">
    <text evidence="3">The sequence shown here is derived from an EMBL/GenBank/DDBJ whole genome shotgun (WGS) entry which is preliminary data.</text>
</comment>
<evidence type="ECO:0000313" key="3">
    <source>
        <dbReference type="EMBL" id="KUL29495.1"/>
    </source>
</evidence>
<organism evidence="3 4">
    <name type="scientific">Actinoplanes awajinensis subsp. mycoplanecinus</name>
    <dbReference type="NCBI Taxonomy" id="135947"/>
    <lineage>
        <taxon>Bacteria</taxon>
        <taxon>Bacillati</taxon>
        <taxon>Actinomycetota</taxon>
        <taxon>Actinomycetes</taxon>
        <taxon>Micromonosporales</taxon>
        <taxon>Micromonosporaceae</taxon>
        <taxon>Actinoplanes</taxon>
    </lineage>
</organism>
<dbReference type="Pfam" id="PF13385">
    <property type="entry name" value="Laminin_G_3"/>
    <property type="match status" value="1"/>
</dbReference>
<dbReference type="SUPFAM" id="SSF49899">
    <property type="entry name" value="Concanavalin A-like lectins/glucanases"/>
    <property type="match status" value="1"/>
</dbReference>
<dbReference type="OrthoDB" id="5506986at2"/>
<feature type="domain" description="Laminin G" evidence="2">
    <location>
        <begin position="44"/>
        <end position="210"/>
    </location>
</feature>
<name>A0A101JM79_9ACTN</name>
<feature type="region of interest" description="Disordered" evidence="1">
    <location>
        <begin position="1"/>
        <end position="26"/>
    </location>
</feature>
<reference evidence="3 4" key="1">
    <citation type="submission" date="2015-10" db="EMBL/GenBank/DDBJ databases">
        <authorList>
            <person name="Gilbert D.G."/>
        </authorList>
    </citation>
    <scope>NUCLEOTIDE SEQUENCE [LARGE SCALE GENOMIC DNA]</scope>
    <source>
        <strain evidence="3 4">NRRL B-16712</strain>
    </source>
</reference>
<dbReference type="EMBL" id="LLZH01000279">
    <property type="protein sequence ID" value="KUL29495.1"/>
    <property type="molecule type" value="Genomic_DNA"/>
</dbReference>
<dbReference type="Proteomes" id="UP000053244">
    <property type="component" value="Unassembled WGS sequence"/>
</dbReference>
<evidence type="ECO:0000259" key="2">
    <source>
        <dbReference type="PROSITE" id="PS50025"/>
    </source>
</evidence>
<gene>
    <name evidence="3" type="ORF">ADL15_27960</name>
</gene>
<keyword evidence="4" id="KW-1185">Reference proteome</keyword>
<evidence type="ECO:0000256" key="1">
    <source>
        <dbReference type="SAM" id="MobiDB-lite"/>
    </source>
</evidence>
<accession>A0A101JM79</accession>
<dbReference type="AlphaFoldDB" id="A0A101JM79"/>
<dbReference type="CDD" id="cd00110">
    <property type="entry name" value="LamG"/>
    <property type="match status" value="1"/>
</dbReference>
<dbReference type="Gene3D" id="2.60.120.200">
    <property type="match status" value="1"/>
</dbReference>
<dbReference type="PROSITE" id="PS50025">
    <property type="entry name" value="LAM_G_DOMAIN"/>
    <property type="match status" value="1"/>
</dbReference>
<evidence type="ECO:0000313" key="4">
    <source>
        <dbReference type="Proteomes" id="UP000053244"/>
    </source>
</evidence>
<dbReference type="InterPro" id="IPR001791">
    <property type="entry name" value="Laminin_G"/>
</dbReference>
<sequence>MASYTFDTTARDTAVSDTSGLGHALQPRSRFGGILRPVPHGSGQAAQFPGACAQAECPRVVLQTPSTPELNPGPRSISFGATVMLAAGQTSDGQNVLQKGYSVAGGQYKLQIDKRPGHPSCVMTSEDSGDIQLAKSDVTVADGTWHTVECRRSGTALTILVDGADHGATTIPADLTVDNGAPLVLGGKGLSSNSDPFQGALDDVWIRISR</sequence>